<organism evidence="1 2">
    <name type="scientific">Araneus ventricosus</name>
    <name type="common">Orbweaver spider</name>
    <name type="synonym">Epeira ventricosa</name>
    <dbReference type="NCBI Taxonomy" id="182803"/>
    <lineage>
        <taxon>Eukaryota</taxon>
        <taxon>Metazoa</taxon>
        <taxon>Ecdysozoa</taxon>
        <taxon>Arthropoda</taxon>
        <taxon>Chelicerata</taxon>
        <taxon>Arachnida</taxon>
        <taxon>Araneae</taxon>
        <taxon>Araneomorphae</taxon>
        <taxon>Entelegynae</taxon>
        <taxon>Araneoidea</taxon>
        <taxon>Araneidae</taxon>
        <taxon>Araneus</taxon>
    </lineage>
</organism>
<dbReference type="Pfam" id="PF14223">
    <property type="entry name" value="Retrotran_gag_2"/>
    <property type="match status" value="1"/>
</dbReference>
<gene>
    <name evidence="1" type="ORF">AVEN_230791_1</name>
</gene>
<proteinExistence type="predicted"/>
<accession>A0A4Y2A1X7</accession>
<evidence type="ECO:0000313" key="2">
    <source>
        <dbReference type="Proteomes" id="UP000499080"/>
    </source>
</evidence>
<comment type="caution">
    <text evidence="1">The sequence shown here is derived from an EMBL/GenBank/DDBJ whole genome shotgun (WGS) entry which is preliminary data.</text>
</comment>
<evidence type="ECO:0008006" key="3">
    <source>
        <dbReference type="Google" id="ProtNLM"/>
    </source>
</evidence>
<sequence length="127" mass="14405">MKAEGLSEKNESEWEQTNSDAIAYIKLSLSDEQILQFAAESNAKILWNKIKSTFTGQTEDRKIDTGNELKNLKINSNESANDYIARARSIATKCHSLGLDFSPRELIYYTVRGLKGKFVEVRDILKT</sequence>
<dbReference type="EMBL" id="BGPR01000004">
    <property type="protein sequence ID" value="GBL73831.1"/>
    <property type="molecule type" value="Genomic_DNA"/>
</dbReference>
<dbReference type="OrthoDB" id="7548346at2759"/>
<dbReference type="AlphaFoldDB" id="A0A4Y2A1X7"/>
<reference evidence="1 2" key="1">
    <citation type="journal article" date="2019" name="Sci. Rep.">
        <title>Orb-weaving spider Araneus ventricosus genome elucidates the spidroin gene catalogue.</title>
        <authorList>
            <person name="Kono N."/>
            <person name="Nakamura H."/>
            <person name="Ohtoshi R."/>
            <person name="Moran D.A.P."/>
            <person name="Shinohara A."/>
            <person name="Yoshida Y."/>
            <person name="Fujiwara M."/>
            <person name="Mori M."/>
            <person name="Tomita M."/>
            <person name="Arakawa K."/>
        </authorList>
    </citation>
    <scope>NUCLEOTIDE SEQUENCE [LARGE SCALE GENOMIC DNA]</scope>
</reference>
<evidence type="ECO:0000313" key="1">
    <source>
        <dbReference type="EMBL" id="GBL73831.1"/>
    </source>
</evidence>
<name>A0A4Y2A1X7_ARAVE</name>
<keyword evidence="2" id="KW-1185">Reference proteome</keyword>
<dbReference type="Proteomes" id="UP000499080">
    <property type="component" value="Unassembled WGS sequence"/>
</dbReference>
<protein>
    <recommendedName>
        <fullName evidence="3">Retrotransposon gag domain-containing protein</fullName>
    </recommendedName>
</protein>